<dbReference type="RefSeq" id="WP_156206137.1">
    <property type="nucleotide sequence ID" value="NZ_WHPN01000268.1"/>
</dbReference>
<keyword evidence="1" id="KW-0175">Coiled coil</keyword>
<organism evidence="3 4">
    <name type="scientific">Streptomyces lycii</name>
    <dbReference type="NCBI Taxonomy" id="2654337"/>
    <lineage>
        <taxon>Bacteria</taxon>
        <taxon>Bacillati</taxon>
        <taxon>Actinomycetota</taxon>
        <taxon>Actinomycetes</taxon>
        <taxon>Kitasatosporales</taxon>
        <taxon>Streptomycetaceae</taxon>
        <taxon>Streptomyces</taxon>
    </lineage>
</organism>
<keyword evidence="2" id="KW-0812">Transmembrane</keyword>
<evidence type="ECO:0000313" key="4">
    <source>
        <dbReference type="Proteomes" id="UP000621266"/>
    </source>
</evidence>
<keyword evidence="2" id="KW-1133">Transmembrane helix</keyword>
<name>A0ABQ7FLU7_9ACTN</name>
<feature type="coiled-coil region" evidence="1">
    <location>
        <begin position="692"/>
        <end position="748"/>
    </location>
</feature>
<reference evidence="3 4" key="1">
    <citation type="submission" date="2019-10" db="EMBL/GenBank/DDBJ databases">
        <title>Streptomyces tenebrisbrunneis sp.nov., an endogenous actinomycete isolated from of Lycium ruthenicum.</title>
        <authorList>
            <person name="Ma L."/>
        </authorList>
    </citation>
    <scope>NUCLEOTIDE SEQUENCE [LARGE SCALE GENOMIC DNA]</scope>
    <source>
        <strain evidence="3 4">TRM 66187</strain>
    </source>
</reference>
<comment type="caution">
    <text evidence="3">The sequence shown here is derived from an EMBL/GenBank/DDBJ whole genome shotgun (WGS) entry which is preliminary data.</text>
</comment>
<evidence type="ECO:0000256" key="1">
    <source>
        <dbReference type="SAM" id="Coils"/>
    </source>
</evidence>
<dbReference type="Proteomes" id="UP000621266">
    <property type="component" value="Unassembled WGS sequence"/>
</dbReference>
<evidence type="ECO:0008006" key="5">
    <source>
        <dbReference type="Google" id="ProtNLM"/>
    </source>
</evidence>
<accession>A0ABQ7FLU7</accession>
<feature type="transmembrane region" description="Helical" evidence="2">
    <location>
        <begin position="256"/>
        <end position="275"/>
    </location>
</feature>
<dbReference type="EMBL" id="WHPN01000268">
    <property type="protein sequence ID" value="KAF4408589.1"/>
    <property type="molecule type" value="Genomic_DNA"/>
</dbReference>
<evidence type="ECO:0000256" key="2">
    <source>
        <dbReference type="SAM" id="Phobius"/>
    </source>
</evidence>
<keyword evidence="2" id="KW-0472">Membrane</keyword>
<protein>
    <recommendedName>
        <fullName evidence="5">Phage tail tape measure protein</fullName>
    </recommendedName>
</protein>
<proteinExistence type="predicted"/>
<evidence type="ECO:0000313" key="3">
    <source>
        <dbReference type="EMBL" id="KAF4408589.1"/>
    </source>
</evidence>
<keyword evidence="4" id="KW-1185">Reference proteome</keyword>
<gene>
    <name evidence="3" type="ORF">GCU69_13225</name>
</gene>
<feature type="transmembrane region" description="Helical" evidence="2">
    <location>
        <begin position="59"/>
        <end position="76"/>
    </location>
</feature>
<sequence>MADQRMTFTLVGRDNLSRAFREAGVNANRLSKDLKLLGAASAVSTAVTGAAAVGSLGAAFGAAAVAVGVFGAAVIPQAKAMGEVSQAQKKYADAVEESGRTSSKAAEAQLAYSRAAAKLPPATREASAALMVLNDAYQEWSDSTAADTMPVLTKSFAVFGGILPKLTPLVRGTSAELDRLMTIVAGGVASDGFGKLTGQFTEFAVGTLRKANDALIHFARTLGSFDPSGGAFGQFMQIARENGPLVSEAMQNIARALINLMLGASEVGSVLLTVANALAKIVAAIPPGVLGTLIQLYATFRLLSTVAAGVVALGAAARTLGVSLFGMQLAATGAGGAMLGLRAAFLAMSATAKASVVVAGIALLVIGLTKLSNIGQEAPPNIDRMTRSMAKLGDTGKVTGEAARVLGKDLGAMAEALRGLARPSNLEKTQQFLTSLIGMDSTPVKEWKERLDGADKALSNLVKGGNADLAESAFKRLAAGMREQGLTTGELRSKLDDYKSALADQAFEQQLAADAMGLFGDQAIATKSKLDEQKASADGLRQAIQALNDVNRAGLGGMIGFEAAIDNAAKAAKENAGALDMVNGKLNLNSEGARNAATALSDLGTKTDEAAASARESGASWETVNGIYTRGRSNLVKYAMQMGLTKSEATALAAEILKVPDKNVVFKGNLDDLEAKVGKATRDIKSVPPSKLSKLLGNLNDLRVKVENAKGQLKSVPKSKRSDLLARIDDLQRKISRAKADIASVHGKTVTIRAHYVVSGAHARIGKSAGSSLKYASGGLIGYATGGGINGGGGMLRGPGTGTSDSIPIWASNNEFMIKAKAVRHYGADLFEALNDMRLPVGTRPTSARLSGAAVTDSAPAGSTYNIYPRKSVIDADDFRLIQRQEDAKLRVRRPH</sequence>